<sequence length="466" mass="51886">MFVQVPLHSRREGLDRIPAEGNGAKGKGRGRGKGKGKGKGKGRGKSSKEPVPKSDKGLEKRIQKYARGDVALQEVVSGKDKKLSGQMKQRYRSDQETAFRLAKAEVLQTAEAGFIDTEEQDQTKRLTQKDIIESAGVGVARKHFSFDLPFGPYSCSISRNGQNMLAGGIKGHVAFMHLESMNIFTELHVKESVRAVQTLHNENMFAVAQRKYIFIYDKQGIELHCIKQQKSPMHLDFLPYHFLLVSAGERGEITWRDISYGEQVAEHKTHLGPTACMRHNPTNAVMHLGHNKGVVTLWTPSVKEPVVKMACHNAKVNAIAVSGNYMVTAGAESKWKVWDLRTYAELHCYRTRGHAVSSIDISMTGLVATGAGCHLEVWKDVLASARQPRPYITEEYKGRMISCARFRPFEDVCCVGHSDGFGSLIVPGAGKANFDSFEANPYETKSQRREREVNSLLDKLQPDSIM</sequence>
<dbReference type="InterPro" id="IPR001680">
    <property type="entry name" value="WD40_rpt"/>
</dbReference>
<feature type="compositionally biased region" description="Basic and acidic residues" evidence="7">
    <location>
        <begin position="46"/>
        <end position="60"/>
    </location>
</feature>
<dbReference type="GO" id="GO:0030686">
    <property type="term" value="C:90S preribosome"/>
    <property type="evidence" value="ECO:0007669"/>
    <property type="project" value="TreeGrafter"/>
</dbReference>
<feature type="compositionally biased region" description="Basic residues" evidence="7">
    <location>
        <begin position="26"/>
        <end position="45"/>
    </location>
</feature>
<feature type="repeat" description="WD" evidence="6">
    <location>
        <begin position="309"/>
        <end position="348"/>
    </location>
</feature>
<dbReference type="SMART" id="SM01033">
    <property type="entry name" value="BING4CT"/>
    <property type="match status" value="1"/>
</dbReference>
<dbReference type="Pfam" id="PF08149">
    <property type="entry name" value="BING4CT"/>
    <property type="match status" value="1"/>
</dbReference>
<protein>
    <submittedName>
        <fullName evidence="9">Utp7 protein</fullName>
    </submittedName>
</protein>
<keyword evidence="3 6" id="KW-0853">WD repeat</keyword>
<dbReference type="InterPro" id="IPR036322">
    <property type="entry name" value="WD40_repeat_dom_sf"/>
</dbReference>
<gene>
    <name evidence="9" type="primary">utp7</name>
    <name evidence="9" type="ORF">SNAT2548_LOCUS27224</name>
</gene>
<dbReference type="InterPro" id="IPR040315">
    <property type="entry name" value="WDR46/Utp7"/>
</dbReference>
<reference evidence="9" key="1">
    <citation type="submission" date="2021-02" db="EMBL/GenBank/DDBJ databases">
        <authorList>
            <person name="Dougan E. K."/>
            <person name="Rhodes N."/>
            <person name="Thang M."/>
            <person name="Chan C."/>
        </authorList>
    </citation>
    <scope>NUCLEOTIDE SEQUENCE</scope>
</reference>
<dbReference type="SUPFAM" id="SSF50978">
    <property type="entry name" value="WD40 repeat-like"/>
    <property type="match status" value="1"/>
</dbReference>
<dbReference type="PANTHER" id="PTHR14085:SF3">
    <property type="entry name" value="WD REPEAT-CONTAINING PROTEIN 46"/>
    <property type="match status" value="1"/>
</dbReference>
<dbReference type="FunFam" id="2.130.10.10:FF:000378">
    <property type="entry name" value="U3 small nucleolar RNA-associated protein 7"/>
    <property type="match status" value="1"/>
</dbReference>
<evidence type="ECO:0000256" key="3">
    <source>
        <dbReference type="ARBA" id="ARBA00022574"/>
    </source>
</evidence>
<evidence type="ECO:0000259" key="8">
    <source>
        <dbReference type="SMART" id="SM01033"/>
    </source>
</evidence>
<accession>A0A812SQQ9</accession>
<feature type="compositionally biased region" description="Basic and acidic residues" evidence="7">
    <location>
        <begin position="9"/>
        <end position="18"/>
    </location>
</feature>
<keyword evidence="4" id="KW-0677">Repeat</keyword>
<comment type="caution">
    <text evidence="9">The sequence shown here is derived from an EMBL/GenBank/DDBJ whole genome shotgun (WGS) entry which is preliminary data.</text>
</comment>
<dbReference type="PANTHER" id="PTHR14085">
    <property type="entry name" value="WD-REPEAT PROTEIN BING4"/>
    <property type="match status" value="1"/>
</dbReference>
<dbReference type="InterPro" id="IPR012952">
    <property type="entry name" value="BING4_C_dom"/>
</dbReference>
<evidence type="ECO:0000256" key="7">
    <source>
        <dbReference type="SAM" id="MobiDB-lite"/>
    </source>
</evidence>
<feature type="region of interest" description="Disordered" evidence="7">
    <location>
        <begin position="1"/>
        <end position="60"/>
    </location>
</feature>
<dbReference type="InterPro" id="IPR015943">
    <property type="entry name" value="WD40/YVTN_repeat-like_dom_sf"/>
</dbReference>
<dbReference type="Proteomes" id="UP000604046">
    <property type="component" value="Unassembled WGS sequence"/>
</dbReference>
<comment type="subcellular location">
    <subcellularLocation>
        <location evidence="1">Nucleus</location>
        <location evidence="1">Nucleolus</location>
    </subcellularLocation>
</comment>
<dbReference type="Pfam" id="PF00400">
    <property type="entry name" value="WD40"/>
    <property type="match status" value="1"/>
</dbReference>
<evidence type="ECO:0000256" key="2">
    <source>
        <dbReference type="ARBA" id="ARBA00022552"/>
    </source>
</evidence>
<dbReference type="EMBL" id="CAJNDS010002459">
    <property type="protein sequence ID" value="CAE7485236.1"/>
    <property type="molecule type" value="Genomic_DNA"/>
</dbReference>
<dbReference type="GO" id="GO:0032040">
    <property type="term" value="C:small-subunit processome"/>
    <property type="evidence" value="ECO:0007669"/>
    <property type="project" value="TreeGrafter"/>
</dbReference>
<proteinExistence type="predicted"/>
<evidence type="ECO:0000313" key="9">
    <source>
        <dbReference type="EMBL" id="CAE7485236.1"/>
    </source>
</evidence>
<dbReference type="PROSITE" id="PS50082">
    <property type="entry name" value="WD_REPEATS_2"/>
    <property type="match status" value="1"/>
</dbReference>
<evidence type="ECO:0000256" key="1">
    <source>
        <dbReference type="ARBA" id="ARBA00004604"/>
    </source>
</evidence>
<evidence type="ECO:0000256" key="4">
    <source>
        <dbReference type="ARBA" id="ARBA00022737"/>
    </source>
</evidence>
<feature type="domain" description="BING4 C-terminal" evidence="8">
    <location>
        <begin position="390"/>
        <end position="466"/>
    </location>
</feature>
<organism evidence="9 10">
    <name type="scientific">Symbiodinium natans</name>
    <dbReference type="NCBI Taxonomy" id="878477"/>
    <lineage>
        <taxon>Eukaryota</taxon>
        <taxon>Sar</taxon>
        <taxon>Alveolata</taxon>
        <taxon>Dinophyceae</taxon>
        <taxon>Suessiales</taxon>
        <taxon>Symbiodiniaceae</taxon>
        <taxon>Symbiodinium</taxon>
    </lineage>
</organism>
<dbReference type="Gene3D" id="2.130.10.10">
    <property type="entry name" value="YVTN repeat-like/Quinoprotein amine dehydrogenase"/>
    <property type="match status" value="1"/>
</dbReference>
<dbReference type="SMART" id="SM00320">
    <property type="entry name" value="WD40"/>
    <property type="match status" value="3"/>
</dbReference>
<dbReference type="GO" id="GO:0000462">
    <property type="term" value="P:maturation of SSU-rRNA from tricistronic rRNA transcript (SSU-rRNA, 5.8S rRNA, LSU-rRNA)"/>
    <property type="evidence" value="ECO:0007669"/>
    <property type="project" value="TreeGrafter"/>
</dbReference>
<evidence type="ECO:0000313" key="10">
    <source>
        <dbReference type="Proteomes" id="UP000604046"/>
    </source>
</evidence>
<evidence type="ECO:0000256" key="6">
    <source>
        <dbReference type="PROSITE-ProRule" id="PRU00221"/>
    </source>
</evidence>
<keyword evidence="10" id="KW-1185">Reference proteome</keyword>
<keyword evidence="5" id="KW-0539">Nucleus</keyword>
<keyword evidence="2" id="KW-0698">rRNA processing</keyword>
<evidence type="ECO:0000256" key="5">
    <source>
        <dbReference type="ARBA" id="ARBA00023242"/>
    </source>
</evidence>
<dbReference type="OrthoDB" id="10251154at2759"/>
<name>A0A812SQQ9_9DINO</name>
<dbReference type="AlphaFoldDB" id="A0A812SQQ9"/>